<dbReference type="Proteomes" id="UP000249495">
    <property type="component" value="Chromosome 1"/>
</dbReference>
<protein>
    <submittedName>
        <fullName evidence="6">Late competence protein</fullName>
        <ecNumber evidence="6">3.6.4.-</ecNumber>
    </submittedName>
</protein>
<dbReference type="EC" id="3.6.4.-" evidence="6"/>
<dbReference type="STRING" id="1123303.GCA_000372425_01584"/>
<keyword evidence="1" id="KW-0547">Nucleotide-binding</keyword>
<dbReference type="PANTHER" id="PTHR30580:SF1">
    <property type="entry name" value="COMF OPERON PROTEIN 1"/>
    <property type="match status" value="1"/>
</dbReference>
<dbReference type="SUPFAM" id="SSF52540">
    <property type="entry name" value="P-loop containing nucleoside triphosphate hydrolases"/>
    <property type="match status" value="1"/>
</dbReference>
<sequence length="432" mass="48828">MERLEQYCGRLLTADQLPAAYHELAQKMPAMTKKSGHFFCNRCAGQVENTHRLPDGSFYCRACLVFGRLTSKDSLYWLEQKAFPAQQALLWEGQLTAFQQEVSDALLAGIQEKTDLLVHAVTGAGKTEMIYETIAHVVSQGGSVALASPRIDVCLELHRRLQKDFACPISLLHGQSEAYERAPLLIATTHQLIKFYQAFDLLIIDEVDAFPFVDNPMLYHALNQSLKTDGVKIFLTATSTQELDRQVKKGQLKKINLARRFHANPLVVPKTVWLPSLIPGLKKRRLPKTLLKRLQVQRKTGFPLLLFFPNIDRGQAFAECLQEFLPNDKIAFVSSRTESRLDKVEAFRKKEIDILVSTTILERGVTFPCVDVFVLEANHRLFTKSALVQISGRTGRSIERPTGELLFFHDGLTTAIQQTISEIKEMNRRGGF</sequence>
<dbReference type="SMART" id="SM00487">
    <property type="entry name" value="DEXDc"/>
    <property type="match status" value="1"/>
</dbReference>
<name>A0A2X3VJ97_9STRE</name>
<dbReference type="SMART" id="SM00490">
    <property type="entry name" value="HELICc"/>
    <property type="match status" value="1"/>
</dbReference>
<dbReference type="GO" id="GO:0006302">
    <property type="term" value="P:double-strand break repair"/>
    <property type="evidence" value="ECO:0007669"/>
    <property type="project" value="TreeGrafter"/>
</dbReference>
<dbReference type="OrthoDB" id="2077914at2"/>
<dbReference type="GO" id="GO:0006270">
    <property type="term" value="P:DNA replication initiation"/>
    <property type="evidence" value="ECO:0007669"/>
    <property type="project" value="TreeGrafter"/>
</dbReference>
<dbReference type="InterPro" id="IPR014001">
    <property type="entry name" value="Helicase_ATP-bd"/>
</dbReference>
<evidence type="ECO:0000256" key="2">
    <source>
        <dbReference type="ARBA" id="ARBA00022840"/>
    </source>
</evidence>
<dbReference type="EMBL" id="LS483343">
    <property type="protein sequence ID" value="SQF39598.1"/>
    <property type="molecule type" value="Genomic_DNA"/>
</dbReference>
<reference evidence="6 7" key="1">
    <citation type="submission" date="2018-06" db="EMBL/GenBank/DDBJ databases">
        <authorList>
            <consortium name="Pathogen Informatics"/>
            <person name="Doyle S."/>
        </authorList>
    </citation>
    <scope>NUCLEOTIDE SEQUENCE [LARGE SCALE GENOMIC DNA]</scope>
    <source>
        <strain evidence="6 7">NCTC12278</strain>
    </source>
</reference>
<dbReference type="GO" id="GO:0043138">
    <property type="term" value="F:3'-5' DNA helicase activity"/>
    <property type="evidence" value="ECO:0007669"/>
    <property type="project" value="TreeGrafter"/>
</dbReference>
<feature type="domain" description="Helicase C-terminal" evidence="5">
    <location>
        <begin position="286"/>
        <end position="432"/>
    </location>
</feature>
<dbReference type="GO" id="GO:0005524">
    <property type="term" value="F:ATP binding"/>
    <property type="evidence" value="ECO:0007669"/>
    <property type="project" value="UniProtKB-KW"/>
</dbReference>
<dbReference type="RefSeq" id="WP_018030897.1">
    <property type="nucleotide sequence ID" value="NZ_LS483343.1"/>
</dbReference>
<dbReference type="InterPro" id="IPR027417">
    <property type="entry name" value="P-loop_NTPase"/>
</dbReference>
<gene>
    <name evidence="6" type="primary">mfd_2</name>
    <name evidence="6" type="ORF">NCTC12278_00451</name>
</gene>
<dbReference type="GO" id="GO:0003677">
    <property type="term" value="F:DNA binding"/>
    <property type="evidence" value="ECO:0007669"/>
    <property type="project" value="UniProtKB-KW"/>
</dbReference>
<keyword evidence="3" id="KW-0238">DNA-binding</keyword>
<dbReference type="InterPro" id="IPR011545">
    <property type="entry name" value="DEAD/DEAH_box_helicase_dom"/>
</dbReference>
<proteinExistence type="predicted"/>
<keyword evidence="2" id="KW-0067">ATP-binding</keyword>
<dbReference type="GO" id="GO:0016787">
    <property type="term" value="F:hydrolase activity"/>
    <property type="evidence" value="ECO:0007669"/>
    <property type="project" value="UniProtKB-KW"/>
</dbReference>
<dbReference type="AlphaFoldDB" id="A0A2X3VJ97"/>
<dbReference type="PROSITE" id="PS51194">
    <property type="entry name" value="HELICASE_CTER"/>
    <property type="match status" value="1"/>
</dbReference>
<evidence type="ECO:0000313" key="7">
    <source>
        <dbReference type="Proteomes" id="UP000249495"/>
    </source>
</evidence>
<dbReference type="Pfam" id="PF00270">
    <property type="entry name" value="DEAD"/>
    <property type="match status" value="1"/>
</dbReference>
<dbReference type="GO" id="GO:0006310">
    <property type="term" value="P:DNA recombination"/>
    <property type="evidence" value="ECO:0007669"/>
    <property type="project" value="TreeGrafter"/>
</dbReference>
<dbReference type="KEGG" id="sfer:NCTC12278_00451"/>
<accession>A0A2X3VJ97</accession>
<dbReference type="Pfam" id="PF00271">
    <property type="entry name" value="Helicase_C"/>
    <property type="match status" value="1"/>
</dbReference>
<feature type="domain" description="Helicase ATP-binding" evidence="4">
    <location>
        <begin position="107"/>
        <end position="257"/>
    </location>
</feature>
<dbReference type="PANTHER" id="PTHR30580">
    <property type="entry name" value="PRIMOSOMAL PROTEIN N"/>
    <property type="match status" value="1"/>
</dbReference>
<evidence type="ECO:0000256" key="1">
    <source>
        <dbReference type="ARBA" id="ARBA00022741"/>
    </source>
</evidence>
<dbReference type="InterPro" id="IPR001650">
    <property type="entry name" value="Helicase_C-like"/>
</dbReference>
<dbReference type="Gene3D" id="3.40.50.300">
    <property type="entry name" value="P-loop containing nucleotide triphosphate hydrolases"/>
    <property type="match status" value="2"/>
</dbReference>
<evidence type="ECO:0000256" key="3">
    <source>
        <dbReference type="ARBA" id="ARBA00023125"/>
    </source>
</evidence>
<evidence type="ECO:0000259" key="4">
    <source>
        <dbReference type="PROSITE" id="PS51192"/>
    </source>
</evidence>
<organism evidence="6 7">
    <name type="scientific">Streptococcus ferus</name>
    <dbReference type="NCBI Taxonomy" id="1345"/>
    <lineage>
        <taxon>Bacteria</taxon>
        <taxon>Bacillati</taxon>
        <taxon>Bacillota</taxon>
        <taxon>Bacilli</taxon>
        <taxon>Lactobacillales</taxon>
        <taxon>Streptococcaceae</taxon>
        <taxon>Streptococcus</taxon>
    </lineage>
</organism>
<dbReference type="PROSITE" id="PS51192">
    <property type="entry name" value="HELICASE_ATP_BIND_1"/>
    <property type="match status" value="1"/>
</dbReference>
<evidence type="ECO:0000313" key="6">
    <source>
        <dbReference type="EMBL" id="SQF39598.1"/>
    </source>
</evidence>
<keyword evidence="7" id="KW-1185">Reference proteome</keyword>
<evidence type="ECO:0000259" key="5">
    <source>
        <dbReference type="PROSITE" id="PS51194"/>
    </source>
</evidence>
<keyword evidence="6" id="KW-0378">Hydrolase</keyword>